<reference evidence="1 2" key="1">
    <citation type="submission" date="2018-07" db="EMBL/GenBank/DDBJ databases">
        <title>Genomic Encyclopedia of Type Strains, Phase III (KMG-III): the genomes of soil and plant-associated and newly described type strains.</title>
        <authorList>
            <person name="Whitman W."/>
        </authorList>
    </citation>
    <scope>NUCLEOTIDE SEQUENCE [LARGE SCALE GENOMIC DNA]</scope>
    <source>
        <strain evidence="1 2">CECT 7031</strain>
    </source>
</reference>
<dbReference type="RefSeq" id="WP_070229613.1">
    <property type="nucleotide sequence ID" value="NZ_BJYO01000006.1"/>
</dbReference>
<gene>
    <name evidence="1" type="ORF">DFP99_1467</name>
</gene>
<accession>A0A288Q5P9</accession>
<dbReference type="KEGG" id="wso:WSWS_00312"/>
<dbReference type="Pfam" id="PF04392">
    <property type="entry name" value="ABC_sub_bind"/>
    <property type="match status" value="1"/>
</dbReference>
<dbReference type="InterPro" id="IPR047776">
    <property type="entry name" value="ABC_SBP_TrpX-like"/>
</dbReference>
<organism evidence="1 2">
    <name type="scientific">Weissella soli</name>
    <dbReference type="NCBI Taxonomy" id="155866"/>
    <lineage>
        <taxon>Bacteria</taxon>
        <taxon>Bacillati</taxon>
        <taxon>Bacillota</taxon>
        <taxon>Bacilli</taxon>
        <taxon>Lactobacillales</taxon>
        <taxon>Lactobacillaceae</taxon>
        <taxon>Weissella</taxon>
    </lineage>
</organism>
<name>A0A288Q5P9_9LACO</name>
<dbReference type="Gene3D" id="3.40.50.2300">
    <property type="match status" value="2"/>
</dbReference>
<dbReference type="PANTHER" id="PTHR35271">
    <property type="entry name" value="ABC TRANSPORTER, SUBSTRATE-BINDING LIPOPROTEIN-RELATED"/>
    <property type="match status" value="1"/>
</dbReference>
<sequence length="333" mass="35277">MNKKVLGALVLLAGTLVATGVAEKMTETRVANVPTVGVLQFMSHPALDAIYEGLREGLEDSGYQIGRTVKIDFQNAQGDQSNLKTMATRFEDEDAAVSVGIATPAAVAVANTIKAKPVIFSASTNPIGAKLVKTYAHPGSNVTGVSDQAPLAAHLKMMRALMPDLKTVGIIYTSSDDSATTEAKKFEKLVKQAHLQVKLYSIASSNDLNQTSLQMVQNHNVDAVFVPTDNTIAGAMTTLIKNTDEANVPVFPTVDTMVAAGGVAAESINQKQIGIMTGKMIAKVLKGAKPKTMPVQFMKQGTLVINKAQAAKLGIHIPVEYAAKAKFVKSEVK</sequence>
<dbReference type="NCBIfam" id="NF041285">
    <property type="entry name" value="ABC_SBP_TrpX"/>
    <property type="match status" value="1"/>
</dbReference>
<evidence type="ECO:0000313" key="2">
    <source>
        <dbReference type="Proteomes" id="UP000254912"/>
    </source>
</evidence>
<proteinExistence type="predicted"/>
<protein>
    <submittedName>
        <fullName evidence="1">Putative ABC transport system substrate-binding protein</fullName>
    </submittedName>
</protein>
<dbReference type="EMBL" id="QRAS01000004">
    <property type="protein sequence ID" value="RDL01561.1"/>
    <property type="molecule type" value="Genomic_DNA"/>
</dbReference>
<evidence type="ECO:0000313" key="1">
    <source>
        <dbReference type="EMBL" id="RDL01561.1"/>
    </source>
</evidence>
<keyword evidence="2" id="KW-1185">Reference proteome</keyword>
<dbReference type="AlphaFoldDB" id="A0A288Q5P9"/>
<dbReference type="PANTHER" id="PTHR35271:SF1">
    <property type="entry name" value="ABC TRANSPORTER, SUBSTRATE-BINDING LIPOPROTEIN"/>
    <property type="match status" value="1"/>
</dbReference>
<dbReference type="Proteomes" id="UP000254912">
    <property type="component" value="Unassembled WGS sequence"/>
</dbReference>
<dbReference type="GeneID" id="94545522"/>
<comment type="caution">
    <text evidence="1">The sequence shown here is derived from an EMBL/GenBank/DDBJ whole genome shotgun (WGS) entry which is preliminary data.</text>
</comment>
<dbReference type="CDD" id="cd06325">
    <property type="entry name" value="PBP1_ABC_unchar_transporter"/>
    <property type="match status" value="1"/>
</dbReference>
<dbReference type="InterPro" id="IPR007487">
    <property type="entry name" value="ABC_transpt-TYRBP-like"/>
</dbReference>
<dbReference type="InterPro" id="IPR028082">
    <property type="entry name" value="Peripla_BP_I"/>
</dbReference>
<dbReference type="SUPFAM" id="SSF53822">
    <property type="entry name" value="Periplasmic binding protein-like I"/>
    <property type="match status" value="1"/>
</dbReference>